<proteinExistence type="predicted"/>
<sequence length="247" mass="28025">MEFGEGCRAHAPSRLVAWTSNNRISEEELKELQSRFSEVVEISPERLRRARSAWAPTSVMIRSLGRRVPADWVARELRAQGKLSYDVEVFIMAAGFLTVRFRSQEDRDAALENGPWLVAGQLLAMEQWKANFVLGVNTVSRTVVWIRLPCLPLEYWERESILDIAAAAGRPLAVDYCTAQLQKLGYARVKVEINAITLLKLGTFIQREEQRFWQAFVYENLPAFCFSCARIGHLESSCQFAVEGPIG</sequence>
<organism evidence="3 4">
    <name type="scientific">Phoenix dactylifera</name>
    <name type="common">Date palm</name>
    <dbReference type="NCBI Taxonomy" id="42345"/>
    <lineage>
        <taxon>Eukaryota</taxon>
        <taxon>Viridiplantae</taxon>
        <taxon>Streptophyta</taxon>
        <taxon>Embryophyta</taxon>
        <taxon>Tracheophyta</taxon>
        <taxon>Spermatophyta</taxon>
        <taxon>Magnoliopsida</taxon>
        <taxon>Liliopsida</taxon>
        <taxon>Arecaceae</taxon>
        <taxon>Coryphoideae</taxon>
        <taxon>Phoeniceae</taxon>
        <taxon>Phoenix</taxon>
    </lineage>
</organism>
<evidence type="ECO:0000313" key="5">
    <source>
        <dbReference type="RefSeq" id="XP_008782045.1"/>
    </source>
</evidence>
<gene>
    <name evidence="4 5" type="primary">LOC103701669</name>
</gene>
<dbReference type="RefSeq" id="XP_008782044.1">
    <property type="nucleotide sequence ID" value="XM_008783822.3"/>
</dbReference>
<dbReference type="RefSeq" id="XP_008782045.1">
    <property type="nucleotide sequence ID" value="XM_008783823.3"/>
</dbReference>
<dbReference type="InterPro" id="IPR025558">
    <property type="entry name" value="DUF4283"/>
</dbReference>
<evidence type="ECO:0000313" key="3">
    <source>
        <dbReference type="Proteomes" id="UP000228380"/>
    </source>
</evidence>
<evidence type="ECO:0000259" key="2">
    <source>
        <dbReference type="Pfam" id="PF14392"/>
    </source>
</evidence>
<dbReference type="OrthoDB" id="786188at2759"/>
<reference evidence="4 5" key="2">
    <citation type="submission" date="2025-04" db="UniProtKB">
        <authorList>
            <consortium name="RefSeq"/>
        </authorList>
    </citation>
    <scope>IDENTIFICATION</scope>
    <source>
        <tissue evidence="4 5">Young leaves</tissue>
    </source>
</reference>
<dbReference type="PANTHER" id="PTHR31286:SF180">
    <property type="entry name" value="OS10G0362600 PROTEIN"/>
    <property type="match status" value="1"/>
</dbReference>
<feature type="domain" description="DUF4283" evidence="1">
    <location>
        <begin position="75"/>
        <end position="133"/>
    </location>
</feature>
<dbReference type="Pfam" id="PF14111">
    <property type="entry name" value="DUF4283"/>
    <property type="match status" value="1"/>
</dbReference>
<dbReference type="InterPro" id="IPR040256">
    <property type="entry name" value="At4g02000-like"/>
</dbReference>
<dbReference type="AlphaFoldDB" id="A0A8B7BNC0"/>
<dbReference type="Pfam" id="PF14392">
    <property type="entry name" value="zf-CCHC_4"/>
    <property type="match status" value="1"/>
</dbReference>
<reference evidence="3" key="1">
    <citation type="journal article" date="2019" name="Nat. Commun.">
        <title>Genome-wide association mapping of date palm fruit traits.</title>
        <authorList>
            <person name="Hazzouri K.M."/>
            <person name="Gros-Balthazard M."/>
            <person name="Flowers J.M."/>
            <person name="Copetti D."/>
            <person name="Lemansour A."/>
            <person name="Lebrun M."/>
            <person name="Masmoudi K."/>
            <person name="Ferrand S."/>
            <person name="Dhar M.I."/>
            <person name="Fresquez Z.A."/>
            <person name="Rosas U."/>
            <person name="Zhang J."/>
            <person name="Talag J."/>
            <person name="Lee S."/>
            <person name="Kudrna D."/>
            <person name="Powell R.F."/>
            <person name="Leitch I.J."/>
            <person name="Krueger R.R."/>
            <person name="Wing R.A."/>
            <person name="Amiri K.M.A."/>
            <person name="Purugganan M.D."/>
        </authorList>
    </citation>
    <scope>NUCLEOTIDE SEQUENCE [LARGE SCALE GENOMIC DNA]</scope>
    <source>
        <strain evidence="3">cv. Khalas</strain>
    </source>
</reference>
<evidence type="ECO:0000313" key="4">
    <source>
        <dbReference type="RefSeq" id="XP_008782044.1"/>
    </source>
</evidence>
<dbReference type="Proteomes" id="UP000228380">
    <property type="component" value="Chromosome 1"/>
</dbReference>
<dbReference type="InterPro" id="IPR025836">
    <property type="entry name" value="Zn_knuckle_CX2CX4HX4C"/>
</dbReference>
<dbReference type="KEGG" id="pda:103701669"/>
<feature type="domain" description="Zinc knuckle CX2CX4HX4C" evidence="2">
    <location>
        <begin position="210"/>
        <end position="239"/>
    </location>
</feature>
<name>A0A8B7BNC0_PHODC</name>
<protein>
    <submittedName>
        <fullName evidence="4 5">Uncharacterized protein LOC103701669</fullName>
    </submittedName>
</protein>
<dbReference type="PANTHER" id="PTHR31286">
    <property type="entry name" value="GLYCINE-RICH CELL WALL STRUCTURAL PROTEIN 1.8-LIKE"/>
    <property type="match status" value="1"/>
</dbReference>
<dbReference type="GeneID" id="103701669"/>
<accession>A0A8B7BNC0</accession>
<evidence type="ECO:0000259" key="1">
    <source>
        <dbReference type="Pfam" id="PF14111"/>
    </source>
</evidence>
<keyword evidence="3" id="KW-1185">Reference proteome</keyword>